<protein>
    <recommendedName>
        <fullName evidence="2">Retrotransposon gag domain-containing protein</fullName>
    </recommendedName>
</protein>
<keyword evidence="4" id="KW-1185">Reference proteome</keyword>
<feature type="region of interest" description="Disordered" evidence="1">
    <location>
        <begin position="114"/>
        <end position="149"/>
    </location>
</feature>
<feature type="compositionally biased region" description="Polar residues" evidence="1">
    <location>
        <begin position="114"/>
        <end position="128"/>
    </location>
</feature>
<proteinExistence type="predicted"/>
<feature type="compositionally biased region" description="Low complexity" evidence="1">
    <location>
        <begin position="129"/>
        <end position="149"/>
    </location>
</feature>
<dbReference type="InterPro" id="IPR005162">
    <property type="entry name" value="Retrotrans_gag_dom"/>
</dbReference>
<sequence length="441" mass="49715">MLTKNNPFQSWVGFTRALEMEFGSSPYECPRSTLFKLTQTGLVQEYYKEFTALANCVYGVNPDALLDCFLSGLQPDIRRDVIAQAPNSMIRTVSLAKLYKEKYSPQHRTFQTHSLTKNPSYSINQTHKTTSLPPLLPTPTSNQPTQPQTKFSNVKNLTVVKIKLRTCYYRLKGMRKKILEPEPPDNVVTEFQELSLEPHLSFNALNGGSGVGTMKFQGSINGIVVGPHVSDYSELSLKFYLHGNFITLHGEKPKLPMHAQFNHICRMHRTHAISGIFTMQLEVPYCADDLWLQIQDNIEPDLALLLHTYKDVFLAPQGLPPTRTHDHSIPLLPNTKPIKALSVLKSRTILKDDQPVNQVLIQWEGLEESHATWEDYAAIKETYLDFNLEDKVDFNGGGNVICKDVVGAIKEPKYSEEATVSGYVHVARDPNDAGNRKSTRA</sequence>
<dbReference type="SUPFAM" id="SSF54160">
    <property type="entry name" value="Chromo domain-like"/>
    <property type="match status" value="1"/>
</dbReference>
<dbReference type="EMBL" id="CM003608">
    <property type="protein sequence ID" value="KYP65516.1"/>
    <property type="molecule type" value="Genomic_DNA"/>
</dbReference>
<dbReference type="Pfam" id="PF03732">
    <property type="entry name" value="Retrotrans_gag"/>
    <property type="match status" value="1"/>
</dbReference>
<dbReference type="Proteomes" id="UP000075243">
    <property type="component" value="Chromosome 6"/>
</dbReference>
<dbReference type="Gramene" id="C.cajan_11423.t">
    <property type="protein sequence ID" value="C.cajan_11423.t"/>
    <property type="gene ID" value="C.cajan_11423"/>
</dbReference>
<evidence type="ECO:0000256" key="1">
    <source>
        <dbReference type="SAM" id="MobiDB-lite"/>
    </source>
</evidence>
<dbReference type="InterPro" id="IPR016197">
    <property type="entry name" value="Chromo-like_dom_sf"/>
</dbReference>
<reference evidence="3 4" key="1">
    <citation type="journal article" date="2012" name="Nat. Biotechnol.">
        <title>Draft genome sequence of pigeonpea (Cajanus cajan), an orphan legume crop of resource-poor farmers.</title>
        <authorList>
            <person name="Varshney R.K."/>
            <person name="Chen W."/>
            <person name="Li Y."/>
            <person name="Bharti A.K."/>
            <person name="Saxena R.K."/>
            <person name="Schlueter J.A."/>
            <person name="Donoghue M.T."/>
            <person name="Azam S."/>
            <person name="Fan G."/>
            <person name="Whaley A.M."/>
            <person name="Farmer A.D."/>
            <person name="Sheridan J."/>
            <person name="Iwata A."/>
            <person name="Tuteja R."/>
            <person name="Penmetsa R.V."/>
            <person name="Wu W."/>
            <person name="Upadhyaya H.D."/>
            <person name="Yang S.P."/>
            <person name="Shah T."/>
            <person name="Saxena K.B."/>
            <person name="Michael T."/>
            <person name="McCombie W.R."/>
            <person name="Yang B."/>
            <person name="Zhang G."/>
            <person name="Yang H."/>
            <person name="Wang J."/>
            <person name="Spillane C."/>
            <person name="Cook D.R."/>
            <person name="May G.D."/>
            <person name="Xu X."/>
            <person name="Jackson S.A."/>
        </authorList>
    </citation>
    <scope>NUCLEOTIDE SEQUENCE [LARGE SCALE GENOMIC DNA]</scope>
    <source>
        <strain evidence="4">cv. Asha</strain>
    </source>
</reference>
<feature type="domain" description="Retrotransposon gag" evidence="2">
    <location>
        <begin position="5"/>
        <end position="75"/>
    </location>
</feature>
<evidence type="ECO:0000259" key="2">
    <source>
        <dbReference type="Pfam" id="PF03732"/>
    </source>
</evidence>
<name>A0A151TEU3_CAJCA</name>
<organism evidence="3 4">
    <name type="scientific">Cajanus cajan</name>
    <name type="common">Pigeon pea</name>
    <name type="synonym">Cajanus indicus</name>
    <dbReference type="NCBI Taxonomy" id="3821"/>
    <lineage>
        <taxon>Eukaryota</taxon>
        <taxon>Viridiplantae</taxon>
        <taxon>Streptophyta</taxon>
        <taxon>Embryophyta</taxon>
        <taxon>Tracheophyta</taxon>
        <taxon>Spermatophyta</taxon>
        <taxon>Magnoliopsida</taxon>
        <taxon>eudicotyledons</taxon>
        <taxon>Gunneridae</taxon>
        <taxon>Pentapetalae</taxon>
        <taxon>rosids</taxon>
        <taxon>fabids</taxon>
        <taxon>Fabales</taxon>
        <taxon>Fabaceae</taxon>
        <taxon>Papilionoideae</taxon>
        <taxon>50 kb inversion clade</taxon>
        <taxon>NPAAA clade</taxon>
        <taxon>indigoferoid/millettioid clade</taxon>
        <taxon>Phaseoleae</taxon>
        <taxon>Cajanus</taxon>
    </lineage>
</organism>
<gene>
    <name evidence="3" type="ORF">KK1_011752</name>
</gene>
<evidence type="ECO:0000313" key="3">
    <source>
        <dbReference type="EMBL" id="KYP65516.1"/>
    </source>
</evidence>
<evidence type="ECO:0000313" key="4">
    <source>
        <dbReference type="Proteomes" id="UP000075243"/>
    </source>
</evidence>
<accession>A0A151TEU3</accession>
<dbReference type="AlphaFoldDB" id="A0A151TEU3"/>